<keyword evidence="6" id="KW-1185">Reference proteome</keyword>
<dbReference type="Gene3D" id="3.40.50.150">
    <property type="entry name" value="Vaccinia Virus protein VP39"/>
    <property type="match status" value="1"/>
</dbReference>
<gene>
    <name evidence="5" type="ORF">DY240_21250</name>
</gene>
<evidence type="ECO:0000256" key="2">
    <source>
        <dbReference type="ARBA" id="ARBA00022679"/>
    </source>
</evidence>
<dbReference type="InterPro" id="IPR041698">
    <property type="entry name" value="Methyltransf_25"/>
</dbReference>
<dbReference type="RefSeq" id="WP_119661838.1">
    <property type="nucleotide sequence ID" value="NZ_QUAL01000188.1"/>
</dbReference>
<dbReference type="EMBL" id="QUAL01000188">
    <property type="protein sequence ID" value="RIQ18404.1"/>
    <property type="molecule type" value="Genomic_DNA"/>
</dbReference>
<accession>A0A418KLJ5</accession>
<protein>
    <submittedName>
        <fullName evidence="5">Class I SAM-dependent methyltransferase</fullName>
    </submittedName>
</protein>
<proteinExistence type="predicted"/>
<name>A0A418KLJ5_9ACTN</name>
<keyword evidence="1 5" id="KW-0489">Methyltransferase</keyword>
<dbReference type="CDD" id="cd02440">
    <property type="entry name" value="AdoMet_MTases"/>
    <property type="match status" value="1"/>
</dbReference>
<reference evidence="5 6" key="1">
    <citation type="submission" date="2018-09" db="EMBL/GenBank/DDBJ databases">
        <title>Isolation, diversity and antifungal activity of actinobacteria from wheat.</title>
        <authorList>
            <person name="Han C."/>
        </authorList>
    </citation>
    <scope>NUCLEOTIDE SEQUENCE [LARGE SCALE GENOMIC DNA]</scope>
    <source>
        <strain evidence="5 6">NEAU-YY265</strain>
    </source>
</reference>
<evidence type="ECO:0000313" key="5">
    <source>
        <dbReference type="EMBL" id="RIQ18404.1"/>
    </source>
</evidence>
<keyword evidence="2 5" id="KW-0808">Transferase</keyword>
<dbReference type="GO" id="GO:0032259">
    <property type="term" value="P:methylation"/>
    <property type="evidence" value="ECO:0007669"/>
    <property type="project" value="UniProtKB-KW"/>
</dbReference>
<sequence>MTTEHRTEDPDEAARRLAAVSLAADDPTGWFERLYAAAADGAAVVPWDRGAPHPLLVEWAARREIGGRVLVVGFGTGFDAEFLAAGGAATTAFDISPSAVAAARQRFPGSSVDYRTADLLAPPPQWRHAFDLVVESMTVQSMPPALHPPATASVAGFVAPGGTLLVIAAAASEDDTGSIGDAGAGPPWPLSRAEVDAFAQDGLVAVSVESLASVPPWRRWRAEFRREQAGATP</sequence>
<dbReference type="Pfam" id="PF13649">
    <property type="entry name" value="Methyltransf_25"/>
    <property type="match status" value="1"/>
</dbReference>
<comment type="caution">
    <text evidence="5">The sequence shown here is derived from an EMBL/GenBank/DDBJ whole genome shotgun (WGS) entry which is preliminary data.</text>
</comment>
<dbReference type="AlphaFoldDB" id="A0A418KLJ5"/>
<dbReference type="InterPro" id="IPR029063">
    <property type="entry name" value="SAM-dependent_MTases_sf"/>
</dbReference>
<dbReference type="PANTHER" id="PTHR43464:SF19">
    <property type="entry name" value="UBIQUINONE BIOSYNTHESIS O-METHYLTRANSFERASE, MITOCHONDRIAL"/>
    <property type="match status" value="1"/>
</dbReference>
<keyword evidence="3" id="KW-0949">S-adenosyl-L-methionine</keyword>
<evidence type="ECO:0000259" key="4">
    <source>
        <dbReference type="Pfam" id="PF13649"/>
    </source>
</evidence>
<dbReference type="OrthoDB" id="189743at2"/>
<organism evidence="5 6">
    <name type="scientific">Jiangella rhizosphaerae</name>
    <dbReference type="NCBI Taxonomy" id="2293569"/>
    <lineage>
        <taxon>Bacteria</taxon>
        <taxon>Bacillati</taxon>
        <taxon>Actinomycetota</taxon>
        <taxon>Actinomycetes</taxon>
        <taxon>Jiangellales</taxon>
        <taxon>Jiangellaceae</taxon>
        <taxon>Jiangella</taxon>
    </lineage>
</organism>
<dbReference type="SUPFAM" id="SSF53335">
    <property type="entry name" value="S-adenosyl-L-methionine-dependent methyltransferases"/>
    <property type="match status" value="1"/>
</dbReference>
<evidence type="ECO:0000256" key="1">
    <source>
        <dbReference type="ARBA" id="ARBA00022603"/>
    </source>
</evidence>
<evidence type="ECO:0000313" key="6">
    <source>
        <dbReference type="Proteomes" id="UP000284057"/>
    </source>
</evidence>
<dbReference type="GO" id="GO:0008168">
    <property type="term" value="F:methyltransferase activity"/>
    <property type="evidence" value="ECO:0007669"/>
    <property type="project" value="UniProtKB-KW"/>
</dbReference>
<dbReference type="Proteomes" id="UP000284057">
    <property type="component" value="Unassembled WGS sequence"/>
</dbReference>
<feature type="domain" description="Methyltransferase" evidence="4">
    <location>
        <begin position="69"/>
        <end position="162"/>
    </location>
</feature>
<evidence type="ECO:0000256" key="3">
    <source>
        <dbReference type="ARBA" id="ARBA00022691"/>
    </source>
</evidence>
<dbReference type="PANTHER" id="PTHR43464">
    <property type="entry name" value="METHYLTRANSFERASE"/>
    <property type="match status" value="1"/>
</dbReference>